<comment type="caution">
    <text evidence="1">The sequence shown here is derived from an EMBL/GenBank/DDBJ whole genome shotgun (WGS) entry which is preliminary data.</text>
</comment>
<sequence length="60" mass="7059">MSTATLEKKLKKVERELRGVKEAQDKLAKFITFTSNLPEETLDEYKNHKEIRRAILNAQR</sequence>
<organism evidence="1 2">
    <name type="scientific">Candidatus Harrisonbacteria bacterium RIFCSPHIGHO2_02_FULL_42_16</name>
    <dbReference type="NCBI Taxonomy" id="1798404"/>
    <lineage>
        <taxon>Bacteria</taxon>
        <taxon>Candidatus Harrisoniibacteriota</taxon>
    </lineage>
</organism>
<protein>
    <submittedName>
        <fullName evidence="1">Uncharacterized protein</fullName>
    </submittedName>
</protein>
<dbReference type="AlphaFoldDB" id="A0A1G1ZIN0"/>
<reference evidence="1 2" key="1">
    <citation type="journal article" date="2016" name="Nat. Commun.">
        <title>Thousands of microbial genomes shed light on interconnected biogeochemical processes in an aquifer system.</title>
        <authorList>
            <person name="Anantharaman K."/>
            <person name="Brown C.T."/>
            <person name="Hug L.A."/>
            <person name="Sharon I."/>
            <person name="Castelle C.J."/>
            <person name="Probst A.J."/>
            <person name="Thomas B.C."/>
            <person name="Singh A."/>
            <person name="Wilkins M.J."/>
            <person name="Karaoz U."/>
            <person name="Brodie E.L."/>
            <person name="Williams K.H."/>
            <person name="Hubbard S.S."/>
            <person name="Banfield J.F."/>
        </authorList>
    </citation>
    <scope>NUCLEOTIDE SEQUENCE [LARGE SCALE GENOMIC DNA]</scope>
</reference>
<accession>A0A1G1ZIN0</accession>
<proteinExistence type="predicted"/>
<dbReference type="STRING" id="1798404.A3B92_02745"/>
<dbReference type="EMBL" id="MHJG01000003">
    <property type="protein sequence ID" value="OGY64424.1"/>
    <property type="molecule type" value="Genomic_DNA"/>
</dbReference>
<gene>
    <name evidence="1" type="ORF">A3B92_02745</name>
</gene>
<dbReference type="Proteomes" id="UP000177960">
    <property type="component" value="Unassembled WGS sequence"/>
</dbReference>
<evidence type="ECO:0000313" key="2">
    <source>
        <dbReference type="Proteomes" id="UP000177960"/>
    </source>
</evidence>
<evidence type="ECO:0000313" key="1">
    <source>
        <dbReference type="EMBL" id="OGY64424.1"/>
    </source>
</evidence>
<name>A0A1G1ZIN0_9BACT</name>